<dbReference type="CDD" id="cd05387">
    <property type="entry name" value="BY-kinase"/>
    <property type="match status" value="1"/>
</dbReference>
<dbReference type="PANTHER" id="PTHR32309">
    <property type="entry name" value="TYROSINE-PROTEIN KINASE"/>
    <property type="match status" value="1"/>
</dbReference>
<keyword evidence="5" id="KW-0547">Nucleotide-binding</keyword>
<name>A0A2A2TIZ8_9CYAN</name>
<keyword evidence="3" id="KW-1003">Cell membrane</keyword>
<proteinExistence type="inferred from homology"/>
<dbReference type="GO" id="GO:0004715">
    <property type="term" value="F:non-membrane spanning protein tyrosine kinase activity"/>
    <property type="evidence" value="ECO:0007669"/>
    <property type="project" value="UniProtKB-EC"/>
</dbReference>
<dbReference type="OrthoDB" id="9758283at2"/>
<comment type="similarity">
    <text evidence="2">Belongs to the CpsC/CapA family.</text>
</comment>
<dbReference type="InterPro" id="IPR050445">
    <property type="entry name" value="Bact_polysacc_biosynth/exp"/>
</dbReference>
<dbReference type="Pfam" id="PF13807">
    <property type="entry name" value="GNVR"/>
    <property type="match status" value="1"/>
</dbReference>
<dbReference type="InterPro" id="IPR027417">
    <property type="entry name" value="P-loop_NTPase"/>
</dbReference>
<dbReference type="InterPro" id="IPR005702">
    <property type="entry name" value="Wzc-like_C"/>
</dbReference>
<evidence type="ECO:0000256" key="7">
    <source>
        <dbReference type="ARBA" id="ARBA00022989"/>
    </source>
</evidence>
<keyword evidence="9" id="KW-0175">Coiled coil</keyword>
<keyword evidence="6" id="KW-0067">ATP-binding</keyword>
<keyword evidence="8 10" id="KW-0472">Membrane</keyword>
<evidence type="ECO:0000256" key="3">
    <source>
        <dbReference type="ARBA" id="ARBA00022475"/>
    </source>
</evidence>
<dbReference type="Pfam" id="PF10609">
    <property type="entry name" value="ParA"/>
    <property type="match status" value="1"/>
</dbReference>
<feature type="domain" description="Tyrosine-protein kinase G-rich" evidence="12">
    <location>
        <begin position="379"/>
        <end position="446"/>
    </location>
</feature>
<feature type="transmembrane region" description="Helical" evidence="10">
    <location>
        <begin position="429"/>
        <end position="453"/>
    </location>
</feature>
<evidence type="ECO:0000313" key="13">
    <source>
        <dbReference type="EMBL" id="PAX53379.1"/>
    </source>
</evidence>
<organism evidence="13 14">
    <name type="scientific">Brunnivagina elsteri CCALA 953</name>
    <dbReference type="NCBI Taxonomy" id="987040"/>
    <lineage>
        <taxon>Bacteria</taxon>
        <taxon>Bacillati</taxon>
        <taxon>Cyanobacteriota</taxon>
        <taxon>Cyanophyceae</taxon>
        <taxon>Nostocales</taxon>
        <taxon>Calotrichaceae</taxon>
        <taxon>Brunnivagina</taxon>
    </lineage>
</organism>
<dbReference type="InterPro" id="IPR032807">
    <property type="entry name" value="GNVR"/>
</dbReference>
<evidence type="ECO:0000256" key="10">
    <source>
        <dbReference type="SAM" id="Phobius"/>
    </source>
</evidence>
<gene>
    <name evidence="13" type="ORF">CK510_14260</name>
</gene>
<accession>A0A2A2TIZ8</accession>
<comment type="subcellular location">
    <subcellularLocation>
        <location evidence="1">Cell membrane</location>
        <topology evidence="1">Multi-pass membrane protein</topology>
    </subcellularLocation>
</comment>
<dbReference type="InterPro" id="IPR033756">
    <property type="entry name" value="YlxH/NBP35"/>
</dbReference>
<comment type="caution">
    <text evidence="13">The sequence shown here is derived from an EMBL/GenBank/DDBJ whole genome shotgun (WGS) entry which is preliminary data.</text>
</comment>
<dbReference type="PANTHER" id="PTHR32309:SF13">
    <property type="entry name" value="FERRIC ENTEROBACTIN TRANSPORT PROTEIN FEPE"/>
    <property type="match status" value="1"/>
</dbReference>
<keyword evidence="14" id="KW-1185">Reference proteome</keyword>
<dbReference type="SUPFAM" id="SSF52540">
    <property type="entry name" value="P-loop containing nucleoside triphosphate hydrolases"/>
    <property type="match status" value="1"/>
</dbReference>
<dbReference type="EMBL" id="NTFS01000146">
    <property type="protein sequence ID" value="PAX53379.1"/>
    <property type="molecule type" value="Genomic_DNA"/>
</dbReference>
<dbReference type="Proteomes" id="UP000218238">
    <property type="component" value="Unassembled WGS sequence"/>
</dbReference>
<dbReference type="GO" id="GO:0005524">
    <property type="term" value="F:ATP binding"/>
    <property type="evidence" value="ECO:0007669"/>
    <property type="project" value="UniProtKB-KW"/>
</dbReference>
<evidence type="ECO:0000256" key="5">
    <source>
        <dbReference type="ARBA" id="ARBA00022741"/>
    </source>
</evidence>
<dbReference type="GO" id="GO:0005886">
    <property type="term" value="C:plasma membrane"/>
    <property type="evidence" value="ECO:0007669"/>
    <property type="project" value="UniProtKB-SubCell"/>
</dbReference>
<evidence type="ECO:0000259" key="11">
    <source>
        <dbReference type="Pfam" id="PF02706"/>
    </source>
</evidence>
<feature type="domain" description="Polysaccharide chain length determinant N-terminal" evidence="11">
    <location>
        <begin position="8"/>
        <end position="104"/>
    </location>
</feature>
<dbReference type="RefSeq" id="WP_095722330.1">
    <property type="nucleotide sequence ID" value="NZ_NTFS01000146.1"/>
</dbReference>
<protein>
    <submittedName>
        <fullName evidence="13">Lipopolysaccharide biosynthesis protein</fullName>
    </submittedName>
</protein>
<evidence type="ECO:0000256" key="2">
    <source>
        <dbReference type="ARBA" id="ARBA00006683"/>
    </source>
</evidence>
<keyword evidence="4 10" id="KW-0812">Transmembrane</keyword>
<evidence type="ECO:0000259" key="12">
    <source>
        <dbReference type="Pfam" id="PF13807"/>
    </source>
</evidence>
<dbReference type="Pfam" id="PF02706">
    <property type="entry name" value="Wzz"/>
    <property type="match status" value="1"/>
</dbReference>
<dbReference type="AlphaFoldDB" id="A0A2A2TIZ8"/>
<evidence type="ECO:0000256" key="9">
    <source>
        <dbReference type="SAM" id="Coils"/>
    </source>
</evidence>
<evidence type="ECO:0000256" key="8">
    <source>
        <dbReference type="ARBA" id="ARBA00023136"/>
    </source>
</evidence>
<evidence type="ECO:0000256" key="6">
    <source>
        <dbReference type="ARBA" id="ARBA00022840"/>
    </source>
</evidence>
<sequence>MESLPNIEEIDFQKHLQVLQRRWLPAIGIFGVVVTAASMYAFSLKPTYEAEGSVLVKADRTSTLTGLGEDAGKLEALTREGNPLETQAKIVKSVPILQETIKTLKLQDAEGKPLELDVLEKALKVKAAPGTDVLEISYSDKNPQLAANIVNKVIDIYITTNVKDNQTETISARKFIVKQLPESERSVRQAELALRKFKETNNVLVLQQEATNAVNTISKLEEEITEAQSQLVQVSAKVQKLRTQAKANSEQAVEYADLSEVKGTQEVLTQLQQAEAQLQVERTRFNPGHPSVINLEEKITALKGLLSERTAQVGNSSQGIPAGNLQMGELRQKLLGELVENENEGIALETKIANLSQAKSGYQQRASTLPKLEQVQREYERKLKASQTTYETLLTRLQEAEVSQYQKVGNARTISRALVPTKPNGPKKIIFIGAGIVGGILLGAIAGFGLDIIDRSLKTVREARQLFKYTLLGVIPSVNKRSKNHTWIDTIDSSIPRVAVDVNQFPLGDAYQMLQANLKFLSSDREIKAIVVTSSVSKEGKSEIAANLALAMSQVGRKVLLVDADMRRPVQHHIWNLTNAIGLSNVMVEQIASDTAIHEVMPNLFVLPSGVLPPNPVALLDSKRMATLVESFTKDYEFVIFDTPSLAGTADAAVLSKLVDGTLLVVRPGTIDYSSANAAKEFLVQSGQNVLGMVINGVNVRREPDSYFYYSKDSIESDTVPRSGVFARNSHAEVGNSNTYGKKS</sequence>
<reference evidence="13 14" key="1">
    <citation type="submission" date="2017-08" db="EMBL/GenBank/DDBJ databases">
        <title>Draft genome sequence of filamentous cyanobacterium Calothrix elsteri CCALA 953.</title>
        <authorList>
            <person name="Gagunashvili A.N."/>
            <person name="Elster J."/>
            <person name="Andresson O.S."/>
        </authorList>
    </citation>
    <scope>NUCLEOTIDE SEQUENCE [LARGE SCALE GENOMIC DNA]</scope>
    <source>
        <strain evidence="13 14">CCALA 953</strain>
    </source>
</reference>
<dbReference type="NCBIfam" id="TIGR01007">
    <property type="entry name" value="eps_fam"/>
    <property type="match status" value="1"/>
</dbReference>
<feature type="coiled-coil region" evidence="9">
    <location>
        <begin position="203"/>
        <end position="244"/>
    </location>
</feature>
<dbReference type="InterPro" id="IPR003856">
    <property type="entry name" value="LPS_length_determ_N"/>
</dbReference>
<evidence type="ECO:0000256" key="4">
    <source>
        <dbReference type="ARBA" id="ARBA00022692"/>
    </source>
</evidence>
<feature type="transmembrane region" description="Helical" evidence="10">
    <location>
        <begin position="23"/>
        <end position="42"/>
    </location>
</feature>
<evidence type="ECO:0000313" key="14">
    <source>
        <dbReference type="Proteomes" id="UP000218238"/>
    </source>
</evidence>
<evidence type="ECO:0000256" key="1">
    <source>
        <dbReference type="ARBA" id="ARBA00004651"/>
    </source>
</evidence>
<dbReference type="Gene3D" id="3.40.50.300">
    <property type="entry name" value="P-loop containing nucleotide triphosphate hydrolases"/>
    <property type="match status" value="1"/>
</dbReference>
<keyword evidence="7 10" id="KW-1133">Transmembrane helix</keyword>